<evidence type="ECO:0000313" key="3">
    <source>
        <dbReference type="Proteomes" id="UP000472335"/>
    </source>
</evidence>
<dbReference type="Proteomes" id="UP000472335">
    <property type="component" value="Unassembled WGS sequence"/>
</dbReference>
<proteinExistence type="predicted"/>
<dbReference type="SUPFAM" id="SSF50249">
    <property type="entry name" value="Nucleic acid-binding proteins"/>
    <property type="match status" value="1"/>
</dbReference>
<organism evidence="2 3">
    <name type="scientific">Streptomyces scabichelini</name>
    <dbReference type="NCBI Taxonomy" id="2711217"/>
    <lineage>
        <taxon>Bacteria</taxon>
        <taxon>Bacillati</taxon>
        <taxon>Actinomycetota</taxon>
        <taxon>Actinomycetes</taxon>
        <taxon>Kitasatosporales</taxon>
        <taxon>Streptomycetaceae</taxon>
        <taxon>Streptomyces</taxon>
    </lineage>
</organism>
<dbReference type="RefSeq" id="WP_165263937.1">
    <property type="nucleotide sequence ID" value="NZ_JAAKZY010000109.1"/>
</dbReference>
<keyword evidence="3" id="KW-1185">Reference proteome</keyword>
<accession>A0A6G4VBV9</accession>
<sequence>MWSPTEPVYRIATPTTAKAWRSRDGRYRLAGNRCAGCALTFFPKRRVCPTCHSRTLTETVMAPYGRVVGTAEDQTPLIGHTGRGSRPFAIVALEDGPHILTELVDTDAEGGPGAVTEGTEVELVVRKWRREAAGPYQYGYKFRPRRAR</sequence>
<dbReference type="InterPro" id="IPR022002">
    <property type="entry name" value="ChsH2_Znr"/>
</dbReference>
<evidence type="ECO:0000313" key="2">
    <source>
        <dbReference type="EMBL" id="NGO11579.1"/>
    </source>
</evidence>
<protein>
    <submittedName>
        <fullName evidence="2">Transcriptional regulator</fullName>
    </submittedName>
</protein>
<dbReference type="EMBL" id="JAAKZY010000109">
    <property type="protein sequence ID" value="NGO11579.1"/>
    <property type="molecule type" value="Genomic_DNA"/>
</dbReference>
<comment type="caution">
    <text evidence="2">The sequence shown here is derived from an EMBL/GenBank/DDBJ whole genome shotgun (WGS) entry which is preliminary data.</text>
</comment>
<dbReference type="PANTHER" id="PTHR34075:SF5">
    <property type="entry name" value="BLR3430 PROTEIN"/>
    <property type="match status" value="1"/>
</dbReference>
<dbReference type="Gene3D" id="6.10.30.10">
    <property type="match status" value="1"/>
</dbReference>
<name>A0A6G4VBV9_9ACTN</name>
<feature type="domain" description="ChsH2 rubredoxin-like zinc ribbon" evidence="1">
    <location>
        <begin position="26"/>
        <end position="56"/>
    </location>
</feature>
<gene>
    <name evidence="2" type="ORF">G5C60_29295</name>
</gene>
<dbReference type="InterPro" id="IPR012340">
    <property type="entry name" value="NA-bd_OB-fold"/>
</dbReference>
<dbReference type="PANTHER" id="PTHR34075">
    <property type="entry name" value="BLR3430 PROTEIN"/>
    <property type="match status" value="1"/>
</dbReference>
<dbReference type="AlphaFoldDB" id="A0A6G4VBV9"/>
<reference evidence="2 3" key="1">
    <citation type="submission" date="2020-02" db="EMBL/GenBank/DDBJ databases">
        <title>Whole-genome analyses of novel actinobacteria.</title>
        <authorList>
            <person name="Sahin N."/>
            <person name="Gencbay T."/>
        </authorList>
    </citation>
    <scope>NUCLEOTIDE SEQUENCE [LARGE SCALE GENOMIC DNA]</scope>
    <source>
        <strain evidence="2 3">HC44</strain>
    </source>
</reference>
<dbReference type="InterPro" id="IPR052513">
    <property type="entry name" value="Thioester_dehydratase-like"/>
</dbReference>
<evidence type="ECO:0000259" key="1">
    <source>
        <dbReference type="Pfam" id="PF12172"/>
    </source>
</evidence>
<dbReference type="Pfam" id="PF12172">
    <property type="entry name" value="zf-ChsH2"/>
    <property type="match status" value="1"/>
</dbReference>